<dbReference type="SUPFAM" id="SSF52058">
    <property type="entry name" value="L domain-like"/>
    <property type="match status" value="1"/>
</dbReference>
<dbReference type="AlphaFoldDB" id="A0AAW1KZY2"/>
<evidence type="ECO:0000256" key="2">
    <source>
        <dbReference type="ARBA" id="ARBA00004370"/>
    </source>
</evidence>
<evidence type="ECO:0000256" key="5">
    <source>
        <dbReference type="ARBA" id="ARBA00022737"/>
    </source>
</evidence>
<dbReference type="InterPro" id="IPR032675">
    <property type="entry name" value="LRR_dom_sf"/>
</dbReference>
<keyword evidence="11" id="KW-1185">Reference proteome</keyword>
<dbReference type="InterPro" id="IPR051848">
    <property type="entry name" value="PGIP"/>
</dbReference>
<feature type="chain" id="PRO_5043340358" description="Leucine-rich repeat-containing N-terminal plant-type domain-containing protein" evidence="8">
    <location>
        <begin position="24"/>
        <end position="347"/>
    </location>
</feature>
<evidence type="ECO:0000313" key="10">
    <source>
        <dbReference type="EMBL" id="KAK9725724.1"/>
    </source>
</evidence>
<evidence type="ECO:0000256" key="7">
    <source>
        <dbReference type="ARBA" id="ARBA00038043"/>
    </source>
</evidence>
<feature type="domain" description="Leucine-rich repeat-containing N-terminal plant-type" evidence="9">
    <location>
        <begin position="34"/>
        <end position="69"/>
    </location>
</feature>
<accession>A0AAW1KZY2</accession>
<evidence type="ECO:0000256" key="1">
    <source>
        <dbReference type="ARBA" id="ARBA00004196"/>
    </source>
</evidence>
<gene>
    <name evidence="10" type="ORF">RND81_05G164600</name>
</gene>
<dbReference type="Proteomes" id="UP001443914">
    <property type="component" value="Unassembled WGS sequence"/>
</dbReference>
<name>A0AAW1KZY2_SAPOF</name>
<dbReference type="Pfam" id="PF00560">
    <property type="entry name" value="LRR_1"/>
    <property type="match status" value="3"/>
</dbReference>
<protein>
    <recommendedName>
        <fullName evidence="9">Leucine-rich repeat-containing N-terminal plant-type domain-containing protein</fullName>
    </recommendedName>
</protein>
<dbReference type="PANTHER" id="PTHR48059:SF28">
    <property type="entry name" value="POLYGALACTURONASE INHIBITOR 1-LIKE"/>
    <property type="match status" value="1"/>
</dbReference>
<feature type="signal peptide" evidence="8">
    <location>
        <begin position="1"/>
        <end position="23"/>
    </location>
</feature>
<comment type="similarity">
    <text evidence="7">Belongs to the polygalacturonase-inhibiting protein family.</text>
</comment>
<evidence type="ECO:0000256" key="6">
    <source>
        <dbReference type="ARBA" id="ARBA00023136"/>
    </source>
</evidence>
<keyword evidence="6" id="KW-0472">Membrane</keyword>
<keyword evidence="5" id="KW-0677">Repeat</keyword>
<comment type="caution">
    <text evidence="10">The sequence shown here is derived from an EMBL/GenBank/DDBJ whole genome shotgun (WGS) entry which is preliminary data.</text>
</comment>
<evidence type="ECO:0000256" key="3">
    <source>
        <dbReference type="ARBA" id="ARBA00022614"/>
    </source>
</evidence>
<organism evidence="10 11">
    <name type="scientific">Saponaria officinalis</name>
    <name type="common">Common soapwort</name>
    <name type="synonym">Lychnis saponaria</name>
    <dbReference type="NCBI Taxonomy" id="3572"/>
    <lineage>
        <taxon>Eukaryota</taxon>
        <taxon>Viridiplantae</taxon>
        <taxon>Streptophyta</taxon>
        <taxon>Embryophyta</taxon>
        <taxon>Tracheophyta</taxon>
        <taxon>Spermatophyta</taxon>
        <taxon>Magnoliopsida</taxon>
        <taxon>eudicotyledons</taxon>
        <taxon>Gunneridae</taxon>
        <taxon>Pentapetalae</taxon>
        <taxon>Caryophyllales</taxon>
        <taxon>Caryophyllaceae</taxon>
        <taxon>Caryophylleae</taxon>
        <taxon>Saponaria</taxon>
    </lineage>
</organism>
<dbReference type="GO" id="GO:0016020">
    <property type="term" value="C:membrane"/>
    <property type="evidence" value="ECO:0007669"/>
    <property type="project" value="UniProtKB-SubCell"/>
</dbReference>
<evidence type="ECO:0000259" key="9">
    <source>
        <dbReference type="Pfam" id="PF08263"/>
    </source>
</evidence>
<dbReference type="PANTHER" id="PTHR48059">
    <property type="entry name" value="POLYGALACTURONASE INHIBITOR 1"/>
    <property type="match status" value="1"/>
</dbReference>
<sequence length="347" mass="37996">MELTLYTSFLFFTLILFPSLHLSTPTHPNHCFQNDQNTLLRIKKDFNNSTLFSTWVPGSDCCRWSGVACKKLPKTKTYRVNFLEVNFGLDIVGTIPSSVGDLPYLETLIIRGNSNLTGPIPPAIAKLTNVGLLLLNFNSLTGPIPSFLTKLTKLVTLELNDNQLTGTIPSFLGHMPQLSALDFSNNHLIGPIPSNLGLLPKLSFLTLTNNMLSGPIPRSLGNLNFEILELGSNRFTGDASFLFGESKTNYAHLGLEANKLSFDFSKVVLPVDSLNSSLLVFNMSHNMIYGRLPAWLGEAPVLYSLDVSYNRLCGAIPTIGGKLQGFEASTFEHNKCLCGAPLPPCKS</sequence>
<dbReference type="Gene3D" id="3.80.10.10">
    <property type="entry name" value="Ribonuclease Inhibitor"/>
    <property type="match status" value="1"/>
</dbReference>
<comment type="subcellular location">
    <subcellularLocation>
        <location evidence="1">Cell envelope</location>
    </subcellularLocation>
    <subcellularLocation>
        <location evidence="2">Membrane</location>
    </subcellularLocation>
</comment>
<keyword evidence="4 8" id="KW-0732">Signal</keyword>
<dbReference type="InterPro" id="IPR001611">
    <property type="entry name" value="Leu-rich_rpt"/>
</dbReference>
<evidence type="ECO:0000313" key="11">
    <source>
        <dbReference type="Proteomes" id="UP001443914"/>
    </source>
</evidence>
<reference evidence="10" key="1">
    <citation type="submission" date="2024-03" db="EMBL/GenBank/DDBJ databases">
        <title>WGS assembly of Saponaria officinalis var. Norfolk2.</title>
        <authorList>
            <person name="Jenkins J."/>
            <person name="Shu S."/>
            <person name="Grimwood J."/>
            <person name="Barry K."/>
            <person name="Goodstein D."/>
            <person name="Schmutz J."/>
            <person name="Leebens-Mack J."/>
            <person name="Osbourn A."/>
        </authorList>
    </citation>
    <scope>NUCLEOTIDE SEQUENCE [LARGE SCALE GENOMIC DNA]</scope>
    <source>
        <strain evidence="10">JIC</strain>
    </source>
</reference>
<dbReference type="Pfam" id="PF08263">
    <property type="entry name" value="LRRNT_2"/>
    <property type="match status" value="1"/>
</dbReference>
<evidence type="ECO:0000256" key="4">
    <source>
        <dbReference type="ARBA" id="ARBA00022729"/>
    </source>
</evidence>
<keyword evidence="3" id="KW-0433">Leucine-rich repeat</keyword>
<evidence type="ECO:0000256" key="8">
    <source>
        <dbReference type="SAM" id="SignalP"/>
    </source>
</evidence>
<dbReference type="InterPro" id="IPR013210">
    <property type="entry name" value="LRR_N_plant-typ"/>
</dbReference>
<dbReference type="EMBL" id="JBDFQZ010000005">
    <property type="protein sequence ID" value="KAK9725724.1"/>
    <property type="molecule type" value="Genomic_DNA"/>
</dbReference>
<proteinExistence type="inferred from homology"/>
<dbReference type="FunFam" id="3.80.10.10:FF:000400">
    <property type="entry name" value="Nuclear pore complex protein NUP107"/>
    <property type="match status" value="1"/>
</dbReference>